<dbReference type="InterPro" id="IPR013425">
    <property type="entry name" value="Autotrns_rpt"/>
</dbReference>
<evidence type="ECO:0000256" key="1">
    <source>
        <dbReference type="ARBA" id="ARBA00022729"/>
    </source>
</evidence>
<evidence type="ECO:0000256" key="3">
    <source>
        <dbReference type="SAM" id="SignalP"/>
    </source>
</evidence>
<dbReference type="NCBIfam" id="TIGR01414">
    <property type="entry name" value="autotrans_barl"/>
    <property type="match status" value="1"/>
</dbReference>
<dbReference type="PROSITE" id="PS51208">
    <property type="entry name" value="AUTOTRANSPORTER"/>
    <property type="match status" value="1"/>
</dbReference>
<dbReference type="InterPro" id="IPR006315">
    <property type="entry name" value="OM_autotransptr_brl_dom"/>
</dbReference>
<name>A0ABX0RY20_9GAMM</name>
<dbReference type="RefSeq" id="WP_166935716.1">
    <property type="nucleotide sequence ID" value="NZ_VWXC01000020.1"/>
</dbReference>
<dbReference type="SUPFAM" id="SSF103515">
    <property type="entry name" value="Autotransporter"/>
    <property type="match status" value="1"/>
</dbReference>
<dbReference type="NCBIfam" id="TIGR04393">
    <property type="entry name" value="rpt_T5SS_PEPC"/>
    <property type="match status" value="1"/>
</dbReference>
<dbReference type="SUPFAM" id="SSF51126">
    <property type="entry name" value="Pectin lyase-like"/>
    <property type="match status" value="1"/>
</dbReference>
<feature type="signal peptide" evidence="3">
    <location>
        <begin position="1"/>
        <end position="23"/>
    </location>
</feature>
<dbReference type="InterPro" id="IPR012332">
    <property type="entry name" value="Autotransporter_pectin_lyase_C"/>
</dbReference>
<dbReference type="InterPro" id="IPR011050">
    <property type="entry name" value="Pectin_lyase_fold/virulence"/>
</dbReference>
<dbReference type="Gene3D" id="2.40.128.130">
    <property type="entry name" value="Autotransporter beta-domain"/>
    <property type="match status" value="1"/>
</dbReference>
<dbReference type="Pfam" id="PF12951">
    <property type="entry name" value="PATR"/>
    <property type="match status" value="2"/>
</dbReference>
<organism evidence="5 6">
    <name type="scientific">Candidatus Pantoea communis</name>
    <dbReference type="NCBI Taxonomy" id="2608354"/>
    <lineage>
        <taxon>Bacteria</taxon>
        <taxon>Pseudomonadati</taxon>
        <taxon>Pseudomonadota</taxon>
        <taxon>Gammaproteobacteria</taxon>
        <taxon>Enterobacterales</taxon>
        <taxon>Erwiniaceae</taxon>
        <taxon>Pantoea</taxon>
    </lineage>
</organism>
<keyword evidence="6" id="KW-1185">Reference proteome</keyword>
<evidence type="ECO:0000256" key="2">
    <source>
        <dbReference type="SAM" id="MobiDB-lite"/>
    </source>
</evidence>
<dbReference type="InterPro" id="IPR036709">
    <property type="entry name" value="Autotransporte_beta_dom_sf"/>
</dbReference>
<dbReference type="PANTHER" id="PTHR12338:SF5">
    <property type="entry name" value="ANTIGEN 43-RELATED"/>
    <property type="match status" value="1"/>
</dbReference>
<dbReference type="Pfam" id="PF03797">
    <property type="entry name" value="Autotransporter"/>
    <property type="match status" value="1"/>
</dbReference>
<gene>
    <name evidence="5" type="ORF">F3J37_21685</name>
</gene>
<protein>
    <submittedName>
        <fullName evidence="5">Autotransporter outer membrane beta-barrel domain-containing protein</fullName>
    </submittedName>
</protein>
<dbReference type="Gene3D" id="2.160.20.20">
    <property type="match status" value="2"/>
</dbReference>
<feature type="domain" description="Autotransporter" evidence="4">
    <location>
        <begin position="744"/>
        <end position="1032"/>
    </location>
</feature>
<dbReference type="NCBIfam" id="TIGR02601">
    <property type="entry name" value="autotrns_rpt"/>
    <property type="match status" value="2"/>
</dbReference>
<sequence>MKKNNIAIFLSLLSGGAVSIASASNETVYDSGSTEYASFLTYSERFNTSSNFLVTGSETSVKANYSSSSPSSGTINIGNGAAPGDTDAYMLIKNGASVFSEQNVFIGSVSDLTSYVTVSGRDSTLITPQILVGNAGGGNNNSLNITDGGQVTAFDVYAGYGADGIINVNGKSSVLNIKPGIDASGTETKQLTIGSGGFTGVLNVSEGGVVNVSDGAMLSLGGTGYGSGGSGTLNISDGGVVNAGIVAGGNSIDSSDINIFVNGAGSELNLNTFYLGADEGTAKATVSDGASITVSDRLYLSSSMSGMAEMNIESGGTLSVGGKNGIVYGGSSTPAIFNLNGGILKAYKSLLTTSVNINLLGNSISSLDTNGVGMSVSGVLSGTGSLLKSGSGTLTLSAKNTYTGDTQIEDGTLETGVENAIASSRSLALHSGATLNLGGYNQKVSSLTGAGSILLGNNTLDVINIGDNETTFSGIISGDGSLSKTGEGTFILNGSNTYTGSTTINGGTLKTVVEDAFASTSGVRVADAATLNLAGNDQTVTSLNNSGTVLINDTGAGVLAKVVTLYGDMINSGLVVINNGATNAGQTLAVKGDWTGKSGTVSIGTVLGGDDSLTDKLVISGNASGTTYVSVANEGGTGAQTLEGIELISTGSSAADAFVQSRRVVAGSYEYHLQQGSASGANMNNWYLTSQSDNGGNGGNGDTEHTYRPERGSYASNLQAAATMFSMRLKDRQGGSVYTDPVTGEGHESSLWVRSVGGHTEGRLSDGQSKYSANRMVFQLGGDVLNGSLGADDAFSLGLMGGYGKQYSNTNNNISGYHSKGSVWGYSTGIYGTWYQNAKDRTGLYADNWLAWNWFDNSVKGDELSYEKYKSKGLTASLETGYVFHAGSYVTSGGMENNVYVTPQAQVLWSGVKADDHTEANGTTVQGRGSDNVQARLGVRLSMTGQSRLDKDSVRQFEPFVEANWLYTSKDYGVKMGDNSAYLQGNRNVAELKTGVEGHVTENLSVWGSVAQQIGGNNYQDTQGVLGVKYSF</sequence>
<feature type="region of interest" description="Disordered" evidence="2">
    <location>
        <begin position="689"/>
        <end position="709"/>
    </location>
</feature>
<dbReference type="EMBL" id="VWXC01000020">
    <property type="protein sequence ID" value="NIG21288.1"/>
    <property type="molecule type" value="Genomic_DNA"/>
</dbReference>
<dbReference type="PANTHER" id="PTHR12338">
    <property type="entry name" value="AUTOTRANSPORTER"/>
    <property type="match status" value="1"/>
</dbReference>
<keyword evidence="1 3" id="KW-0732">Signal</keyword>
<dbReference type="InterPro" id="IPR043990">
    <property type="entry name" value="AC_1"/>
</dbReference>
<dbReference type="Pfam" id="PF18883">
    <property type="entry name" value="AC_1"/>
    <property type="match status" value="1"/>
</dbReference>
<accession>A0ABX0RY20</accession>
<feature type="chain" id="PRO_5045696440" evidence="3">
    <location>
        <begin position="24"/>
        <end position="1032"/>
    </location>
</feature>
<dbReference type="Proteomes" id="UP001515780">
    <property type="component" value="Unassembled WGS sequence"/>
</dbReference>
<comment type="caution">
    <text evidence="5">The sequence shown here is derived from an EMBL/GenBank/DDBJ whole genome shotgun (WGS) entry which is preliminary data.</text>
</comment>
<dbReference type="CDD" id="cd01344">
    <property type="entry name" value="PL2_Passenger_AT"/>
    <property type="match status" value="1"/>
</dbReference>
<reference evidence="5 6" key="1">
    <citation type="journal article" date="2019" name="bioRxiv">
        <title>Bacteria contribute to plant secondary compound degradation in a generalist herbivore system.</title>
        <authorList>
            <person name="Francoeur C.B."/>
            <person name="Khadempour L."/>
            <person name="Moreira-Soto R.D."/>
            <person name="Gotting K."/>
            <person name="Book A.J."/>
            <person name="Pinto-Tomas A.A."/>
            <person name="Keefover-Ring K."/>
            <person name="Currie C.R."/>
        </authorList>
    </citation>
    <scope>NUCLEOTIDE SEQUENCE [LARGE SCALE GENOMIC DNA]</scope>
    <source>
        <strain evidence="5">Al-1710</strain>
    </source>
</reference>
<dbReference type="InterPro" id="IPR005546">
    <property type="entry name" value="Autotransporte_beta"/>
</dbReference>
<dbReference type="InterPro" id="IPR030895">
    <property type="entry name" value="T5SS_PEPC_rpt"/>
</dbReference>
<evidence type="ECO:0000313" key="6">
    <source>
        <dbReference type="Proteomes" id="UP001515780"/>
    </source>
</evidence>
<dbReference type="InterPro" id="IPR050909">
    <property type="entry name" value="Bact_Autotransporter_VF"/>
</dbReference>
<dbReference type="SMART" id="SM00869">
    <property type="entry name" value="Autotransporter"/>
    <property type="match status" value="1"/>
</dbReference>
<evidence type="ECO:0000259" key="4">
    <source>
        <dbReference type="PROSITE" id="PS51208"/>
    </source>
</evidence>
<evidence type="ECO:0000313" key="5">
    <source>
        <dbReference type="EMBL" id="NIG21288.1"/>
    </source>
</evidence>
<proteinExistence type="predicted"/>